<dbReference type="PROSITE" id="PS00178">
    <property type="entry name" value="AA_TRNA_LIGASE_I"/>
    <property type="match status" value="1"/>
</dbReference>
<evidence type="ECO:0000259" key="10">
    <source>
        <dbReference type="Pfam" id="PF19269"/>
    </source>
</evidence>
<organism evidence="11 12">
    <name type="scientific">Ponticaulis profundi</name>
    <dbReference type="NCBI Taxonomy" id="2665222"/>
    <lineage>
        <taxon>Bacteria</taxon>
        <taxon>Pseudomonadati</taxon>
        <taxon>Pseudomonadota</taxon>
        <taxon>Alphaproteobacteria</taxon>
        <taxon>Hyphomonadales</taxon>
        <taxon>Hyphomonadaceae</taxon>
        <taxon>Ponticaulis</taxon>
    </lineage>
</organism>
<dbReference type="SUPFAM" id="SSF48163">
    <property type="entry name" value="An anticodon-binding domain of class I aminoacyl-tRNA synthetases"/>
    <property type="match status" value="1"/>
</dbReference>
<dbReference type="Gene3D" id="1.10.10.350">
    <property type="match status" value="1"/>
</dbReference>
<keyword evidence="2 8" id="KW-0963">Cytoplasm</keyword>
<dbReference type="InterPro" id="IPR045462">
    <property type="entry name" value="aa-tRNA-synth_I_cd-bd"/>
</dbReference>
<evidence type="ECO:0000256" key="5">
    <source>
        <dbReference type="ARBA" id="ARBA00022840"/>
    </source>
</evidence>
<dbReference type="InterPro" id="IPR014729">
    <property type="entry name" value="Rossmann-like_a/b/a_fold"/>
</dbReference>
<keyword evidence="3 8" id="KW-0436">Ligase</keyword>
<dbReference type="Pfam" id="PF19269">
    <property type="entry name" value="Anticodon_2"/>
    <property type="match status" value="1"/>
</dbReference>
<dbReference type="InterPro" id="IPR001412">
    <property type="entry name" value="aa-tRNA-synth_I_CS"/>
</dbReference>
<evidence type="ECO:0000256" key="7">
    <source>
        <dbReference type="ARBA" id="ARBA00023146"/>
    </source>
</evidence>
<keyword evidence="12" id="KW-1185">Reference proteome</keyword>
<dbReference type="GO" id="GO:0004818">
    <property type="term" value="F:glutamate-tRNA ligase activity"/>
    <property type="evidence" value="ECO:0007669"/>
    <property type="project" value="UniProtKB-EC"/>
</dbReference>
<reference evidence="12" key="1">
    <citation type="journal article" date="2019" name="Int. J. Syst. Evol. Microbiol.">
        <title>The Global Catalogue of Microorganisms (GCM) 10K type strain sequencing project: providing services to taxonomists for standard genome sequencing and annotation.</title>
        <authorList>
            <consortium name="The Broad Institute Genomics Platform"/>
            <consortium name="The Broad Institute Genome Sequencing Center for Infectious Disease"/>
            <person name="Wu L."/>
            <person name="Ma J."/>
        </authorList>
    </citation>
    <scope>NUCLEOTIDE SEQUENCE [LARGE SCALE GENOMIC DNA]</scope>
    <source>
        <strain evidence="12">CGMCC-1.15741</strain>
    </source>
</reference>
<dbReference type="Gene3D" id="3.40.50.620">
    <property type="entry name" value="HUPs"/>
    <property type="match status" value="1"/>
</dbReference>
<dbReference type="InterPro" id="IPR049940">
    <property type="entry name" value="GluQ/Sye"/>
</dbReference>
<comment type="subcellular location">
    <subcellularLocation>
        <location evidence="8">Cytoplasm</location>
    </subcellularLocation>
</comment>
<gene>
    <name evidence="8 11" type="primary">gltX</name>
    <name evidence="11" type="ORF">ACFQDM_17460</name>
</gene>
<evidence type="ECO:0000259" key="9">
    <source>
        <dbReference type="Pfam" id="PF00749"/>
    </source>
</evidence>
<evidence type="ECO:0000256" key="2">
    <source>
        <dbReference type="ARBA" id="ARBA00022490"/>
    </source>
</evidence>
<dbReference type="RefSeq" id="WP_377381430.1">
    <property type="nucleotide sequence ID" value="NZ_JBHSSW010000066.1"/>
</dbReference>
<dbReference type="EC" id="6.1.1.17" evidence="8"/>
<comment type="caution">
    <text evidence="11">The sequence shown here is derived from an EMBL/GenBank/DDBJ whole genome shotgun (WGS) entry which is preliminary data.</text>
</comment>
<dbReference type="InterPro" id="IPR000924">
    <property type="entry name" value="Glu/Gln-tRNA-synth"/>
</dbReference>
<evidence type="ECO:0000256" key="1">
    <source>
        <dbReference type="ARBA" id="ARBA00007894"/>
    </source>
</evidence>
<protein>
    <recommendedName>
        <fullName evidence="8">Glutamate--tRNA ligase</fullName>
        <ecNumber evidence="8">6.1.1.17</ecNumber>
    </recommendedName>
    <alternativeName>
        <fullName evidence="8">Glutamyl-tRNA synthetase</fullName>
        <shortName evidence="8">GluRS</shortName>
    </alternativeName>
</protein>
<proteinExistence type="inferred from homology"/>
<accession>A0ABW1SF23</accession>
<dbReference type="InterPro" id="IPR004527">
    <property type="entry name" value="Glu-tRNA-ligase_bac/mito"/>
</dbReference>
<dbReference type="InterPro" id="IPR020058">
    <property type="entry name" value="Glu/Gln-tRNA-synth_Ib_cat-dom"/>
</dbReference>
<dbReference type="HAMAP" id="MF_00022">
    <property type="entry name" value="Glu_tRNA_synth_type1"/>
    <property type="match status" value="1"/>
</dbReference>
<name>A0ABW1SF23_9PROT</name>
<comment type="caution">
    <text evidence="8">Lacks conserved residue(s) required for the propagation of feature annotation.</text>
</comment>
<evidence type="ECO:0000256" key="4">
    <source>
        <dbReference type="ARBA" id="ARBA00022741"/>
    </source>
</evidence>
<dbReference type="Pfam" id="PF00749">
    <property type="entry name" value="tRNA-synt_1c"/>
    <property type="match status" value="1"/>
</dbReference>
<comment type="similarity">
    <text evidence="1 8">Belongs to the class-I aminoacyl-tRNA synthetase family. Glutamate--tRNA ligase type 1 subfamily.</text>
</comment>
<evidence type="ECO:0000256" key="6">
    <source>
        <dbReference type="ARBA" id="ARBA00022917"/>
    </source>
</evidence>
<dbReference type="PRINTS" id="PR00987">
    <property type="entry name" value="TRNASYNTHGLU"/>
</dbReference>
<feature type="short sequence motif" description="'HIGH' region" evidence="8">
    <location>
        <begin position="10"/>
        <end position="20"/>
    </location>
</feature>
<dbReference type="InterPro" id="IPR008925">
    <property type="entry name" value="aa_tRNA-synth_I_cd-bd_sf"/>
</dbReference>
<keyword evidence="6 8" id="KW-0648">Protein biosynthesis</keyword>
<comment type="subunit">
    <text evidence="8">Monomer.</text>
</comment>
<dbReference type="SUPFAM" id="SSF52374">
    <property type="entry name" value="Nucleotidylyl transferase"/>
    <property type="match status" value="1"/>
</dbReference>
<keyword evidence="7 8" id="KW-0030">Aminoacyl-tRNA synthetase</keyword>
<dbReference type="PANTHER" id="PTHR43311">
    <property type="entry name" value="GLUTAMATE--TRNA LIGASE"/>
    <property type="match status" value="1"/>
</dbReference>
<dbReference type="NCBIfam" id="TIGR00464">
    <property type="entry name" value="gltX_bact"/>
    <property type="match status" value="1"/>
</dbReference>
<comment type="function">
    <text evidence="8">Catalyzes the attachment of glutamate to tRNA(Glu) in a two-step reaction: glutamate is first activated by ATP to form Glu-AMP and then transferred to the acceptor end of tRNA(Glu).</text>
</comment>
<dbReference type="PANTHER" id="PTHR43311:SF2">
    <property type="entry name" value="GLUTAMATE--TRNA LIGASE, MITOCHONDRIAL-RELATED"/>
    <property type="match status" value="1"/>
</dbReference>
<evidence type="ECO:0000313" key="12">
    <source>
        <dbReference type="Proteomes" id="UP001596303"/>
    </source>
</evidence>
<dbReference type="Proteomes" id="UP001596303">
    <property type="component" value="Unassembled WGS sequence"/>
</dbReference>
<feature type="binding site" evidence="8">
    <location>
        <position position="244"/>
    </location>
    <ligand>
        <name>ATP</name>
        <dbReference type="ChEBI" id="CHEBI:30616"/>
    </ligand>
</feature>
<evidence type="ECO:0000256" key="3">
    <source>
        <dbReference type="ARBA" id="ARBA00022598"/>
    </source>
</evidence>
<comment type="catalytic activity">
    <reaction evidence="8">
        <text>tRNA(Glu) + L-glutamate + ATP = L-glutamyl-tRNA(Glu) + AMP + diphosphate</text>
        <dbReference type="Rhea" id="RHEA:23540"/>
        <dbReference type="Rhea" id="RHEA-COMP:9663"/>
        <dbReference type="Rhea" id="RHEA-COMP:9680"/>
        <dbReference type="ChEBI" id="CHEBI:29985"/>
        <dbReference type="ChEBI" id="CHEBI:30616"/>
        <dbReference type="ChEBI" id="CHEBI:33019"/>
        <dbReference type="ChEBI" id="CHEBI:78442"/>
        <dbReference type="ChEBI" id="CHEBI:78520"/>
        <dbReference type="ChEBI" id="CHEBI:456215"/>
        <dbReference type="EC" id="6.1.1.17"/>
    </reaction>
</comment>
<feature type="short sequence motif" description="'KMSKS' region" evidence="8">
    <location>
        <begin position="241"/>
        <end position="245"/>
    </location>
</feature>
<keyword evidence="5 8" id="KW-0067">ATP-binding</keyword>
<sequence length="452" mass="50165">MTTPIVRFAPSPTGRLHVGNVRTALINWLFAKGQGGQFLLRIDDTDLERSTKEYEDGLREDLTWLGLSWDDTFNQSARFEKYDAAVEALKEKGLLYACYETPEELERKRKIALSRGRPPVYDRAALNLSAEEVAAFEAEGRKPHWRFKLSGNRVEWNDLVRGPQSIDTSSVSDPILVRGDGSYLYTLPSVVDDIEYNITHVVRGEDHVTNSGAQIEIFMALGGSAPDMAHTPLLIGADGQGLSKRLGSLSINQLRAEGFEPMAIASLLAKIGTSDNVEVRESLQRLSDEFSFDKIGRAPARFDEKELHKLNAMLVADMSIDDVKTRLGGIAQLEACDNLPLFWETIRANVTTVSEAAGWADILYGDQSGIVDDEDKDFIAEALKALPETTVTEESWGELTSHLKSETGRKGRKLFMPLRKALTGQEHGPEMDRVLILMGAERARARMQAALN</sequence>
<keyword evidence="4 8" id="KW-0547">Nucleotide-binding</keyword>
<evidence type="ECO:0000313" key="11">
    <source>
        <dbReference type="EMBL" id="MFC6199867.1"/>
    </source>
</evidence>
<feature type="domain" description="Glutamyl/glutaminyl-tRNA synthetase class Ib catalytic" evidence="9">
    <location>
        <begin position="6"/>
        <end position="307"/>
    </location>
</feature>
<evidence type="ECO:0000256" key="8">
    <source>
        <dbReference type="HAMAP-Rule" id="MF_00022"/>
    </source>
</evidence>
<dbReference type="InterPro" id="IPR020751">
    <property type="entry name" value="aa-tRNA-synth_I_codon-bd_sub2"/>
</dbReference>
<dbReference type="EMBL" id="JBHSSW010000066">
    <property type="protein sequence ID" value="MFC6199867.1"/>
    <property type="molecule type" value="Genomic_DNA"/>
</dbReference>
<feature type="domain" description="Aminoacyl-tRNA synthetase class I anticodon-binding" evidence="10">
    <location>
        <begin position="343"/>
        <end position="451"/>
    </location>
</feature>